<proteinExistence type="predicted"/>
<keyword evidence="3" id="KW-1185">Reference proteome</keyword>
<reference evidence="2" key="1">
    <citation type="submission" date="2023-03" db="EMBL/GenBank/DDBJ databases">
        <title>Massive genome expansion in bonnet fungi (Mycena s.s.) driven by repeated elements and novel gene families across ecological guilds.</title>
        <authorList>
            <consortium name="Lawrence Berkeley National Laboratory"/>
            <person name="Harder C.B."/>
            <person name="Miyauchi S."/>
            <person name="Viragh M."/>
            <person name="Kuo A."/>
            <person name="Thoen E."/>
            <person name="Andreopoulos B."/>
            <person name="Lu D."/>
            <person name="Skrede I."/>
            <person name="Drula E."/>
            <person name="Henrissat B."/>
            <person name="Morin E."/>
            <person name="Kohler A."/>
            <person name="Barry K."/>
            <person name="LaButti K."/>
            <person name="Morin E."/>
            <person name="Salamov A."/>
            <person name="Lipzen A."/>
            <person name="Mereny Z."/>
            <person name="Hegedus B."/>
            <person name="Baldrian P."/>
            <person name="Stursova M."/>
            <person name="Weitz H."/>
            <person name="Taylor A."/>
            <person name="Grigoriev I.V."/>
            <person name="Nagy L.G."/>
            <person name="Martin F."/>
            <person name="Kauserud H."/>
        </authorList>
    </citation>
    <scope>NUCLEOTIDE SEQUENCE</scope>
    <source>
        <strain evidence="2">9284</strain>
    </source>
</reference>
<comment type="caution">
    <text evidence="2">The sequence shown here is derived from an EMBL/GenBank/DDBJ whole genome shotgun (WGS) entry which is preliminary data.</text>
</comment>
<evidence type="ECO:0000256" key="1">
    <source>
        <dbReference type="SAM" id="MobiDB-lite"/>
    </source>
</evidence>
<gene>
    <name evidence="2" type="ORF">FB45DRAFT_482643</name>
</gene>
<dbReference type="AlphaFoldDB" id="A0AAD7FSQ3"/>
<sequence length="216" mass="23419">MNSQVNVNSHSEVSARKHRRRRTSTTPSESTVCISASSNKIALTLSRDTPLASISPRSVAGLHHTALGAFTLTGCPIASLRYFVYDLEQAMSDEDASSDPDVDSDTSPSTPPAFTSIPSISRTASPFSDEYSAGSIPPGWPMPHKGRKGKDRRKSRSSKHADDSDHVSLRSSRRSVPVCAGCKKQGSNFPRCRGCATLWCSRECRISSVHLCPARR</sequence>
<dbReference type="EMBL" id="JARKIF010000007">
    <property type="protein sequence ID" value="KAJ7635242.1"/>
    <property type="molecule type" value="Genomic_DNA"/>
</dbReference>
<evidence type="ECO:0000313" key="3">
    <source>
        <dbReference type="Proteomes" id="UP001221142"/>
    </source>
</evidence>
<feature type="compositionally biased region" description="Low complexity" evidence="1">
    <location>
        <begin position="105"/>
        <end position="121"/>
    </location>
</feature>
<feature type="compositionally biased region" description="Acidic residues" evidence="1">
    <location>
        <begin position="94"/>
        <end position="104"/>
    </location>
</feature>
<evidence type="ECO:0000313" key="2">
    <source>
        <dbReference type="EMBL" id="KAJ7635242.1"/>
    </source>
</evidence>
<accession>A0AAD7FSQ3</accession>
<feature type="compositionally biased region" description="Basic residues" evidence="1">
    <location>
        <begin position="144"/>
        <end position="158"/>
    </location>
</feature>
<feature type="compositionally biased region" description="Basic and acidic residues" evidence="1">
    <location>
        <begin position="159"/>
        <end position="168"/>
    </location>
</feature>
<feature type="compositionally biased region" description="Polar residues" evidence="1">
    <location>
        <begin position="1"/>
        <end position="12"/>
    </location>
</feature>
<organism evidence="2 3">
    <name type="scientific">Roridomyces roridus</name>
    <dbReference type="NCBI Taxonomy" id="1738132"/>
    <lineage>
        <taxon>Eukaryota</taxon>
        <taxon>Fungi</taxon>
        <taxon>Dikarya</taxon>
        <taxon>Basidiomycota</taxon>
        <taxon>Agaricomycotina</taxon>
        <taxon>Agaricomycetes</taxon>
        <taxon>Agaricomycetidae</taxon>
        <taxon>Agaricales</taxon>
        <taxon>Marasmiineae</taxon>
        <taxon>Mycenaceae</taxon>
        <taxon>Roridomyces</taxon>
    </lineage>
</organism>
<name>A0AAD7FSQ3_9AGAR</name>
<protein>
    <submittedName>
        <fullName evidence="2">Uncharacterized protein</fullName>
    </submittedName>
</protein>
<feature type="region of interest" description="Disordered" evidence="1">
    <location>
        <begin position="94"/>
        <end position="169"/>
    </location>
</feature>
<feature type="region of interest" description="Disordered" evidence="1">
    <location>
        <begin position="1"/>
        <end position="31"/>
    </location>
</feature>
<dbReference type="Proteomes" id="UP001221142">
    <property type="component" value="Unassembled WGS sequence"/>
</dbReference>